<protein>
    <recommendedName>
        <fullName evidence="4">Transcriptional regulator</fullName>
    </recommendedName>
</protein>
<dbReference type="EMBL" id="MSCM01000001">
    <property type="protein sequence ID" value="PQJ81900.1"/>
    <property type="molecule type" value="Genomic_DNA"/>
</dbReference>
<organism evidence="1 3">
    <name type="scientific">Polaribacter glomeratus</name>
    <dbReference type="NCBI Taxonomy" id="102"/>
    <lineage>
        <taxon>Bacteria</taxon>
        <taxon>Pseudomonadati</taxon>
        <taxon>Bacteroidota</taxon>
        <taxon>Flavobacteriia</taxon>
        <taxon>Flavobacteriales</taxon>
        <taxon>Flavobacteriaceae</taxon>
    </lineage>
</organism>
<evidence type="ECO:0000313" key="3">
    <source>
        <dbReference type="Proteomes" id="UP000239068"/>
    </source>
</evidence>
<gene>
    <name evidence="1" type="ORF">BTO16_04640</name>
    <name evidence="2" type="ORF">BTO16_04645</name>
</gene>
<evidence type="ECO:0008006" key="4">
    <source>
        <dbReference type="Google" id="ProtNLM"/>
    </source>
</evidence>
<evidence type="ECO:0000313" key="1">
    <source>
        <dbReference type="EMBL" id="PQJ81900.1"/>
    </source>
</evidence>
<keyword evidence="3" id="KW-1185">Reference proteome</keyword>
<reference evidence="1 3" key="1">
    <citation type="submission" date="2016-12" db="EMBL/GenBank/DDBJ databases">
        <title>Trade-off between light-utilization and light-protection in marine flavobacteria.</title>
        <authorList>
            <person name="Kumagai Y."/>
            <person name="Yoshizawa S."/>
            <person name="Kogure K."/>
            <person name="Iwasaki W."/>
        </authorList>
    </citation>
    <scope>NUCLEOTIDE SEQUENCE [LARGE SCALE GENOMIC DNA]</scope>
    <source>
        <strain evidence="1 3">ATCC 43844</strain>
    </source>
</reference>
<dbReference type="OrthoDB" id="1203011at2"/>
<dbReference type="RefSeq" id="WP_105020471.1">
    <property type="nucleotide sequence ID" value="NZ_MSCM01000001.1"/>
</dbReference>
<accession>A0A2S7WWB6</accession>
<dbReference type="EMBL" id="MSCM01000001">
    <property type="protein sequence ID" value="PQJ81901.1"/>
    <property type="molecule type" value="Genomic_DNA"/>
</dbReference>
<sequence length="67" mass="7800">MNQTNLSEKHITVLKALENEHLTSSQIMKKVENISLILVLYTIMDELEGMGILKSYTKKKKKFHYTC</sequence>
<dbReference type="Proteomes" id="UP000239068">
    <property type="component" value="Unassembled WGS sequence"/>
</dbReference>
<evidence type="ECO:0000313" key="2">
    <source>
        <dbReference type="EMBL" id="PQJ81901.1"/>
    </source>
</evidence>
<name>A0A2S7WWB6_9FLAO</name>
<dbReference type="AlphaFoldDB" id="A0A2S7WWB6"/>
<proteinExistence type="predicted"/>
<comment type="caution">
    <text evidence="1">The sequence shown here is derived from an EMBL/GenBank/DDBJ whole genome shotgun (WGS) entry which is preliminary data.</text>
</comment>